<evidence type="ECO:0000256" key="1">
    <source>
        <dbReference type="ARBA" id="ARBA00022676"/>
    </source>
</evidence>
<feature type="binding site" evidence="5">
    <location>
        <begin position="83"/>
        <end position="84"/>
    </location>
    <ligand>
        <name>5-phospho-alpha-D-ribose 1-diphosphate</name>
        <dbReference type="ChEBI" id="CHEBI:58017"/>
    </ligand>
</feature>
<dbReference type="EMBL" id="JAKIJS010000001">
    <property type="protein sequence ID" value="MCF6137434.1"/>
    <property type="molecule type" value="Genomic_DNA"/>
</dbReference>
<keyword evidence="1 5" id="KW-0328">Glycosyltransferase</keyword>
<evidence type="ECO:0000259" key="7">
    <source>
        <dbReference type="Pfam" id="PF02885"/>
    </source>
</evidence>
<dbReference type="Gene3D" id="3.40.1030.10">
    <property type="entry name" value="Nucleoside phosphorylase/phosphoribosyltransferase catalytic domain"/>
    <property type="match status" value="1"/>
</dbReference>
<comment type="function">
    <text evidence="5">Catalyzes the transfer of the phosphoribosyl group of 5-phosphorylribose-1-pyrophosphate (PRPP) to anthranilate to yield N-(5'-phosphoribosyl)-anthranilate (PRA).</text>
</comment>
<keyword evidence="5" id="KW-0028">Amino-acid biosynthesis</keyword>
<evidence type="ECO:0000256" key="5">
    <source>
        <dbReference type="HAMAP-Rule" id="MF_00211"/>
    </source>
</evidence>
<comment type="subunit">
    <text evidence="5">Homodimer.</text>
</comment>
<comment type="caution">
    <text evidence="5">Lacks conserved residue(s) required for the propagation of feature annotation.</text>
</comment>
<evidence type="ECO:0000256" key="4">
    <source>
        <dbReference type="ARBA" id="ARBA00023141"/>
    </source>
</evidence>
<dbReference type="SUPFAM" id="SSF47648">
    <property type="entry name" value="Nucleoside phosphorylase/phosphoribosyltransferase N-terminal domain"/>
    <property type="match status" value="1"/>
</dbReference>
<feature type="binding site" evidence="5">
    <location>
        <position position="80"/>
    </location>
    <ligand>
        <name>5-phospho-alpha-D-ribose 1-diphosphate</name>
        <dbReference type="ChEBI" id="CHEBI:58017"/>
    </ligand>
</feature>
<dbReference type="InterPro" id="IPR000312">
    <property type="entry name" value="Glycosyl_Trfase_fam3"/>
</dbReference>
<feature type="binding site" evidence="5">
    <location>
        <position position="226"/>
    </location>
    <ligand>
        <name>Mg(2+)</name>
        <dbReference type="ChEBI" id="CHEBI:18420"/>
        <label>2</label>
    </ligand>
</feature>
<feature type="binding site" evidence="5">
    <location>
        <position position="88"/>
    </location>
    <ligand>
        <name>5-phospho-alpha-D-ribose 1-diphosphate</name>
        <dbReference type="ChEBI" id="CHEBI:58017"/>
    </ligand>
</feature>
<sequence length="340" mass="36771">MIKPQLQRAIDGATFSEEEAEYIMDQIMTGNVNESQLSSLLTILRIRGETVDELTGFAKSMRSHAVHFPEKLHDAVDTCGTGGDGSSTFNISTAAAIVMSAMGVKVAKHGNRSFSSKSGSADVLERLNIPTQSGVEEAMRALKSHSMTFLFAPLYHPAMKHAIQPRKDIGFRTVFNILGPLSNPAGCDRQLIGVYNQELAQKMAKVVQRLGIEKALIVSGADGLDEMTITTTTNVLIVTPYSIQSSEVNPVEVGLELGSLNDIQVNSPEKSAQLIQQVFHNETNRSAKNIVILNAAAGLIAAGRSESFEKAVPIVKEALETGLVLNHYLSMKGKKERSYA</sequence>
<accession>A0ABS9GXC7</accession>
<feature type="binding site" evidence="5">
    <location>
        <begin position="90"/>
        <end position="93"/>
    </location>
    <ligand>
        <name>5-phospho-alpha-D-ribose 1-diphosphate</name>
        <dbReference type="ChEBI" id="CHEBI:58017"/>
    </ligand>
</feature>
<feature type="binding site" evidence="5">
    <location>
        <position position="225"/>
    </location>
    <ligand>
        <name>Mg(2+)</name>
        <dbReference type="ChEBI" id="CHEBI:18420"/>
        <label>2</label>
    </ligand>
</feature>
<dbReference type="Pfam" id="PF00591">
    <property type="entry name" value="Glycos_transf_3"/>
    <property type="match status" value="1"/>
</dbReference>
<dbReference type="InterPro" id="IPR017459">
    <property type="entry name" value="Glycosyl_Trfase_fam3_N_dom"/>
</dbReference>
<protein>
    <recommendedName>
        <fullName evidence="5">Anthranilate phosphoribosyltransferase</fullName>
        <ecNumber evidence="5">2.4.2.18</ecNumber>
    </recommendedName>
</protein>
<evidence type="ECO:0000313" key="9">
    <source>
        <dbReference type="Proteomes" id="UP001649381"/>
    </source>
</evidence>
<feature type="binding site" evidence="5">
    <location>
        <position position="166"/>
    </location>
    <ligand>
        <name>anthranilate</name>
        <dbReference type="ChEBI" id="CHEBI:16567"/>
        <label>2</label>
    </ligand>
</feature>
<comment type="pathway">
    <text evidence="5">Amino-acid biosynthesis; L-tryptophan biosynthesis; L-tryptophan from chorismate: step 2/5.</text>
</comment>
<feature type="binding site" evidence="5">
    <location>
        <position position="92"/>
    </location>
    <ligand>
        <name>Mg(2+)</name>
        <dbReference type="ChEBI" id="CHEBI:18420"/>
        <label>1</label>
    </ligand>
</feature>
<feature type="binding site" evidence="5">
    <location>
        <position position="80"/>
    </location>
    <ligand>
        <name>anthranilate</name>
        <dbReference type="ChEBI" id="CHEBI:16567"/>
        <label>1</label>
    </ligand>
</feature>
<evidence type="ECO:0000313" key="8">
    <source>
        <dbReference type="EMBL" id="MCF6137434.1"/>
    </source>
</evidence>
<dbReference type="EC" id="2.4.2.18" evidence="5"/>
<dbReference type="Gene3D" id="1.20.970.10">
    <property type="entry name" value="Transferase, Pyrimidine Nucleoside Phosphorylase, Chain C"/>
    <property type="match status" value="1"/>
</dbReference>
<reference evidence="8 9" key="1">
    <citation type="submission" date="2022-01" db="EMBL/GenBank/DDBJ databases">
        <title>Alkalihalobacillus sp. EGI L200015, a novel bacterium isolated from a salt lake sediment.</title>
        <authorList>
            <person name="Gao L."/>
            <person name="Fang B.-Z."/>
            <person name="Li W.-J."/>
        </authorList>
    </citation>
    <scope>NUCLEOTIDE SEQUENCE [LARGE SCALE GENOMIC DNA]</scope>
    <source>
        <strain evidence="8 9">KCTC 12718</strain>
    </source>
</reference>
<keyword evidence="2 5" id="KW-0808">Transferase</keyword>
<dbReference type="InterPro" id="IPR035902">
    <property type="entry name" value="Nuc_phospho_transferase"/>
</dbReference>
<feature type="binding site" evidence="5">
    <location>
        <position position="120"/>
    </location>
    <ligand>
        <name>5-phospho-alpha-D-ribose 1-diphosphate</name>
        <dbReference type="ChEBI" id="CHEBI:58017"/>
    </ligand>
</feature>
<keyword evidence="5" id="KW-0460">Magnesium</keyword>
<dbReference type="InterPro" id="IPR005940">
    <property type="entry name" value="Anthranilate_Pribosyl_Tfrase"/>
</dbReference>
<feature type="binding site" evidence="5">
    <location>
        <position position="226"/>
    </location>
    <ligand>
        <name>Mg(2+)</name>
        <dbReference type="ChEBI" id="CHEBI:18420"/>
        <label>1</label>
    </ligand>
</feature>
<feature type="domain" description="Glycosyl transferase family 3" evidence="6">
    <location>
        <begin position="74"/>
        <end position="322"/>
    </location>
</feature>
<comment type="caution">
    <text evidence="8">The sequence shown here is derived from an EMBL/GenBank/DDBJ whole genome shotgun (WGS) entry which is preliminary data.</text>
</comment>
<dbReference type="Proteomes" id="UP001649381">
    <property type="component" value="Unassembled WGS sequence"/>
</dbReference>
<dbReference type="RefSeq" id="WP_236333022.1">
    <property type="nucleotide sequence ID" value="NZ_JAKIJS010000001.1"/>
</dbReference>
<dbReference type="NCBIfam" id="TIGR01245">
    <property type="entry name" value="trpD"/>
    <property type="match status" value="1"/>
</dbReference>
<comment type="cofactor">
    <cofactor evidence="5">
        <name>Mg(2+)</name>
        <dbReference type="ChEBI" id="CHEBI:18420"/>
    </cofactor>
    <text evidence="5">Binds 2 magnesium ions per monomer.</text>
</comment>
<keyword evidence="9" id="KW-1185">Reference proteome</keyword>
<keyword evidence="4 5" id="KW-0057">Aromatic amino acid biosynthesis</keyword>
<comment type="similarity">
    <text evidence="5">Belongs to the anthranilate phosphoribosyltransferase family.</text>
</comment>
<keyword evidence="5" id="KW-0479">Metal-binding</keyword>
<dbReference type="Pfam" id="PF02885">
    <property type="entry name" value="Glycos_trans_3N"/>
    <property type="match status" value="1"/>
</dbReference>
<evidence type="ECO:0000256" key="2">
    <source>
        <dbReference type="ARBA" id="ARBA00022679"/>
    </source>
</evidence>
<dbReference type="InterPro" id="IPR036320">
    <property type="entry name" value="Glycosyl_Trfase_fam3_N_dom_sf"/>
</dbReference>
<dbReference type="SUPFAM" id="SSF52418">
    <property type="entry name" value="Nucleoside phosphorylase/phosphoribosyltransferase catalytic domain"/>
    <property type="match status" value="1"/>
</dbReference>
<comment type="catalytic activity">
    <reaction evidence="5">
        <text>N-(5-phospho-beta-D-ribosyl)anthranilate + diphosphate = 5-phospho-alpha-D-ribose 1-diphosphate + anthranilate</text>
        <dbReference type="Rhea" id="RHEA:11768"/>
        <dbReference type="ChEBI" id="CHEBI:16567"/>
        <dbReference type="ChEBI" id="CHEBI:18277"/>
        <dbReference type="ChEBI" id="CHEBI:33019"/>
        <dbReference type="ChEBI" id="CHEBI:58017"/>
        <dbReference type="EC" id="2.4.2.18"/>
    </reaction>
</comment>
<dbReference type="PANTHER" id="PTHR43285">
    <property type="entry name" value="ANTHRANILATE PHOSPHORIBOSYLTRANSFERASE"/>
    <property type="match status" value="1"/>
</dbReference>
<feature type="domain" description="Glycosyl transferase family 3 N-terminal" evidence="7">
    <location>
        <begin position="6"/>
        <end position="65"/>
    </location>
</feature>
<evidence type="ECO:0000259" key="6">
    <source>
        <dbReference type="Pfam" id="PF00591"/>
    </source>
</evidence>
<keyword evidence="3 5" id="KW-0822">Tryptophan biosynthesis</keyword>
<feature type="binding site" evidence="5">
    <location>
        <begin position="108"/>
        <end position="116"/>
    </location>
    <ligand>
        <name>5-phospho-alpha-D-ribose 1-diphosphate</name>
        <dbReference type="ChEBI" id="CHEBI:58017"/>
    </ligand>
</feature>
<proteinExistence type="inferred from homology"/>
<dbReference type="GO" id="GO:0004048">
    <property type="term" value="F:anthranilate phosphoribosyltransferase activity"/>
    <property type="evidence" value="ECO:0007669"/>
    <property type="project" value="UniProtKB-EC"/>
</dbReference>
<name>A0ABS9GXC7_9BACL</name>
<gene>
    <name evidence="5 8" type="primary">trpD</name>
    <name evidence="8" type="ORF">L2716_06805</name>
</gene>
<dbReference type="HAMAP" id="MF_00211">
    <property type="entry name" value="TrpD"/>
    <property type="match status" value="1"/>
</dbReference>
<dbReference type="PANTHER" id="PTHR43285:SF2">
    <property type="entry name" value="ANTHRANILATE PHOSPHORIBOSYLTRANSFERASE"/>
    <property type="match status" value="1"/>
</dbReference>
<organism evidence="8 9">
    <name type="scientific">Pseudalkalibacillus berkeleyi</name>
    <dbReference type="NCBI Taxonomy" id="1069813"/>
    <lineage>
        <taxon>Bacteria</taxon>
        <taxon>Bacillati</taxon>
        <taxon>Bacillota</taxon>
        <taxon>Bacilli</taxon>
        <taxon>Bacillales</taxon>
        <taxon>Fictibacillaceae</taxon>
        <taxon>Pseudalkalibacillus</taxon>
    </lineage>
</organism>
<evidence type="ECO:0000256" key="3">
    <source>
        <dbReference type="ARBA" id="ARBA00022822"/>
    </source>
</evidence>
<feature type="binding site" evidence="5">
    <location>
        <position position="111"/>
    </location>
    <ligand>
        <name>anthranilate</name>
        <dbReference type="ChEBI" id="CHEBI:16567"/>
        <label>1</label>
    </ligand>
</feature>